<sequence length="221" mass="24833">MSIRRLLSVCHQELKTSSSQFITTRSLISPLSDTAFKRLFSEPTLLKAFLNSIFDKEGFTINEIKQTAKLVCSPPASQEPVSVATQEVASQQQSRGSTIFPLKYLPVEDVAVDEVQRTLRYGLVVATQDDTLRYDTLTPEEKRSYEKKEGEERSYLAGCENEIKEQEIAFAQQLAKELAKQREQIRQTLQSKGIDPSILDKSEYWTALATASGSSSKSQEL</sequence>
<dbReference type="EMBL" id="VSWC01000092">
    <property type="protein sequence ID" value="KAA1090458.1"/>
    <property type="molecule type" value="Genomic_DNA"/>
</dbReference>
<proteinExistence type="predicted"/>
<name>A0A5B0NRK7_PUCGR</name>
<protein>
    <submittedName>
        <fullName evidence="2">Uncharacterized protein</fullName>
    </submittedName>
</protein>
<gene>
    <name evidence="2" type="ORF">PGT21_001774</name>
    <name evidence="3" type="ORF">PGTUg99_003968</name>
</gene>
<keyword evidence="1" id="KW-0175">Coiled coil</keyword>
<feature type="coiled-coil region" evidence="1">
    <location>
        <begin position="161"/>
        <end position="191"/>
    </location>
</feature>
<keyword evidence="4" id="KW-1185">Reference proteome</keyword>
<dbReference type="Proteomes" id="UP000324748">
    <property type="component" value="Unassembled WGS sequence"/>
</dbReference>
<evidence type="ECO:0000313" key="2">
    <source>
        <dbReference type="EMBL" id="KAA1090458.1"/>
    </source>
</evidence>
<dbReference type="OrthoDB" id="10526307at2759"/>
<reference evidence="4 5" key="1">
    <citation type="submission" date="2019-05" db="EMBL/GenBank/DDBJ databases">
        <title>Emergence of the Ug99 lineage of the wheat stem rust pathogen through somatic hybridization.</title>
        <authorList>
            <person name="Li F."/>
            <person name="Upadhyaya N.M."/>
            <person name="Sperschneider J."/>
            <person name="Matny O."/>
            <person name="Nguyen-Phuc H."/>
            <person name="Mago R."/>
            <person name="Raley C."/>
            <person name="Miller M.E."/>
            <person name="Silverstein K.A.T."/>
            <person name="Henningsen E."/>
            <person name="Hirsch C.D."/>
            <person name="Visser B."/>
            <person name="Pretorius Z.A."/>
            <person name="Steffenson B.J."/>
            <person name="Schwessinger B."/>
            <person name="Dodds P.N."/>
            <person name="Figueroa M."/>
        </authorList>
    </citation>
    <scope>NUCLEOTIDE SEQUENCE [LARGE SCALE GENOMIC DNA]</scope>
    <source>
        <strain evidence="2">21-0</strain>
        <strain evidence="3 5">Ug99</strain>
    </source>
</reference>
<dbReference type="Proteomes" id="UP000325313">
    <property type="component" value="Unassembled WGS sequence"/>
</dbReference>
<dbReference type="EMBL" id="VDEP01000149">
    <property type="protein sequence ID" value="KAA1127804.1"/>
    <property type="molecule type" value="Genomic_DNA"/>
</dbReference>
<comment type="caution">
    <text evidence="2">The sequence shown here is derived from an EMBL/GenBank/DDBJ whole genome shotgun (WGS) entry which is preliminary data.</text>
</comment>
<organism evidence="2 4">
    <name type="scientific">Puccinia graminis f. sp. tritici</name>
    <dbReference type="NCBI Taxonomy" id="56615"/>
    <lineage>
        <taxon>Eukaryota</taxon>
        <taxon>Fungi</taxon>
        <taxon>Dikarya</taxon>
        <taxon>Basidiomycota</taxon>
        <taxon>Pucciniomycotina</taxon>
        <taxon>Pucciniomycetes</taxon>
        <taxon>Pucciniales</taxon>
        <taxon>Pucciniaceae</taxon>
        <taxon>Puccinia</taxon>
    </lineage>
</organism>
<evidence type="ECO:0000313" key="3">
    <source>
        <dbReference type="EMBL" id="KAA1127804.1"/>
    </source>
</evidence>
<accession>A0A5B0NRK7</accession>
<evidence type="ECO:0000256" key="1">
    <source>
        <dbReference type="SAM" id="Coils"/>
    </source>
</evidence>
<dbReference type="AlphaFoldDB" id="A0A5B0NRK7"/>
<evidence type="ECO:0000313" key="5">
    <source>
        <dbReference type="Proteomes" id="UP000325313"/>
    </source>
</evidence>
<evidence type="ECO:0000313" key="4">
    <source>
        <dbReference type="Proteomes" id="UP000324748"/>
    </source>
</evidence>